<keyword evidence="11" id="KW-1185">Reference proteome</keyword>
<dbReference type="Pfam" id="PF13231">
    <property type="entry name" value="PMT_2"/>
    <property type="match status" value="1"/>
</dbReference>
<evidence type="ECO:0000256" key="4">
    <source>
        <dbReference type="ARBA" id="ARBA00022679"/>
    </source>
</evidence>
<dbReference type="InterPro" id="IPR038731">
    <property type="entry name" value="RgtA/B/C-like"/>
</dbReference>
<accession>A0ABS6RTY6</accession>
<dbReference type="Proteomes" id="UP001196980">
    <property type="component" value="Unassembled WGS sequence"/>
</dbReference>
<feature type="transmembrane region" description="Helical" evidence="8">
    <location>
        <begin position="368"/>
        <end position="387"/>
    </location>
</feature>
<evidence type="ECO:0000313" key="11">
    <source>
        <dbReference type="Proteomes" id="UP001196980"/>
    </source>
</evidence>
<feature type="transmembrane region" description="Helical" evidence="8">
    <location>
        <begin position="126"/>
        <end position="149"/>
    </location>
</feature>
<feature type="transmembrane region" description="Helical" evidence="8">
    <location>
        <begin position="223"/>
        <end position="242"/>
    </location>
</feature>
<name>A0ABS6RTY6_9BACT</name>
<gene>
    <name evidence="10" type="ORF">HWQ67_00665</name>
</gene>
<feature type="transmembrane region" description="Helical" evidence="8">
    <location>
        <begin position="272"/>
        <end position="293"/>
    </location>
</feature>
<keyword evidence="2" id="KW-1003">Cell membrane</keyword>
<keyword evidence="6 8" id="KW-1133">Transmembrane helix</keyword>
<dbReference type="PANTHER" id="PTHR33908:SF11">
    <property type="entry name" value="MEMBRANE PROTEIN"/>
    <property type="match status" value="1"/>
</dbReference>
<dbReference type="InterPro" id="IPR050297">
    <property type="entry name" value="LipidA_mod_glycosyltrf_83"/>
</dbReference>
<reference evidence="10 11" key="1">
    <citation type="journal article" date="2020" name="J Geophys Res Biogeosci">
        <title>Magnetotaxis as an Adaptation to Enable Bacterial Shuttling of Microbial Sulfur and Sulfur Cycling Across Aquatic Oxic#Anoxic Interfaces.</title>
        <authorList>
            <person name="Li J."/>
            <person name="Liu P."/>
            <person name="Wang J."/>
            <person name="Roberts A.P."/>
            <person name="Pan Y."/>
        </authorList>
    </citation>
    <scope>NUCLEOTIDE SEQUENCE [LARGE SCALE GENOMIC DNA]</scope>
    <source>
        <strain evidence="10 11">MYR-1_YQ</strain>
    </source>
</reference>
<dbReference type="RefSeq" id="WP_218250707.1">
    <property type="nucleotide sequence ID" value="NZ_JABXWD010000006.1"/>
</dbReference>
<organism evidence="10 11">
    <name type="scientific">Candidatus Magnetobacterium casense</name>
    <dbReference type="NCBI Taxonomy" id="1455061"/>
    <lineage>
        <taxon>Bacteria</taxon>
        <taxon>Pseudomonadati</taxon>
        <taxon>Nitrospirota</taxon>
        <taxon>Thermodesulfovibrionia</taxon>
        <taxon>Thermodesulfovibrionales</taxon>
        <taxon>Candidatus Magnetobacteriaceae</taxon>
        <taxon>Candidatus Magnetobacterium</taxon>
    </lineage>
</organism>
<keyword evidence="5 8" id="KW-0812">Transmembrane</keyword>
<evidence type="ECO:0000256" key="7">
    <source>
        <dbReference type="ARBA" id="ARBA00023136"/>
    </source>
</evidence>
<protein>
    <submittedName>
        <fullName evidence="10">Glycosyltransferase family 39 protein</fullName>
    </submittedName>
</protein>
<dbReference type="PANTHER" id="PTHR33908">
    <property type="entry name" value="MANNOSYLTRANSFERASE YKCB-RELATED"/>
    <property type="match status" value="1"/>
</dbReference>
<comment type="subcellular location">
    <subcellularLocation>
        <location evidence="1">Cell membrane</location>
        <topology evidence="1">Multi-pass membrane protein</topology>
    </subcellularLocation>
</comment>
<evidence type="ECO:0000256" key="8">
    <source>
        <dbReference type="SAM" id="Phobius"/>
    </source>
</evidence>
<evidence type="ECO:0000256" key="6">
    <source>
        <dbReference type="ARBA" id="ARBA00022989"/>
    </source>
</evidence>
<keyword evidence="3" id="KW-0328">Glycosyltransferase</keyword>
<evidence type="ECO:0000256" key="3">
    <source>
        <dbReference type="ARBA" id="ARBA00022676"/>
    </source>
</evidence>
<feature type="transmembrane region" description="Helical" evidence="8">
    <location>
        <begin position="156"/>
        <end position="172"/>
    </location>
</feature>
<sequence>MGLFRETNGAGYAYQRILITVLMFLSVLRVFYVLYGPLDLSADEALYWDCTRHLELSYYSKGPLIVYLMYVSTSLLGSNVFAIRVMAVVIYFLGSIYLYKLVIALYDNDPVPTVSSGANKPYYSDPRFIALACVLIFQVIPLFGTYAIVFTIDSPFVFFWILALYLLWRVITEPPQGYGTWVLLGVAIGLGMQAKYIMAMFIPCAFAFLLLTPHRALLRTLGPYVAFVVSMVCFSPVAIWNMQHNWVTLRHTAGHAHVSDGLRIVPGSFFEFLGSQAGVVTPVIFVLLFVALFKLRGDGTRQQGAFLFYFSIPVFGFFLLKSAQGKVQANWAMTAYITGLIAFVRYFLYAQSKETLKITGVHTRRAIVIGIIVAILLTVVGLFPRAAGLPHKLDPTARLRGWQSLGAAVGRVYDELAETTEVLIFSDKYQITSALAFYVPGNPITYSINLGRRMNEYDMWPGINNAATAIRQRTTKPISGLFVTDGDAPINDIVLDAFDRCNKQLLDIRENGRVLRQYSIFKCLGFTSLHDKTPQTY</sequence>
<feature type="transmembrane region" description="Helical" evidence="8">
    <location>
        <begin position="88"/>
        <end position="106"/>
    </location>
</feature>
<keyword evidence="4" id="KW-0808">Transferase</keyword>
<feature type="transmembrane region" description="Helical" evidence="8">
    <location>
        <begin position="178"/>
        <end position="211"/>
    </location>
</feature>
<feature type="domain" description="Glycosyltransferase RgtA/B/C/D-like" evidence="9">
    <location>
        <begin position="129"/>
        <end position="240"/>
    </location>
</feature>
<evidence type="ECO:0000259" key="9">
    <source>
        <dbReference type="Pfam" id="PF13231"/>
    </source>
</evidence>
<evidence type="ECO:0000256" key="1">
    <source>
        <dbReference type="ARBA" id="ARBA00004651"/>
    </source>
</evidence>
<feature type="transmembrane region" description="Helical" evidence="8">
    <location>
        <begin position="329"/>
        <end position="348"/>
    </location>
</feature>
<evidence type="ECO:0000313" key="10">
    <source>
        <dbReference type="EMBL" id="MBV6340086.1"/>
    </source>
</evidence>
<evidence type="ECO:0000256" key="2">
    <source>
        <dbReference type="ARBA" id="ARBA00022475"/>
    </source>
</evidence>
<evidence type="ECO:0000256" key="5">
    <source>
        <dbReference type="ARBA" id="ARBA00022692"/>
    </source>
</evidence>
<dbReference type="EMBL" id="JABXWD010000006">
    <property type="protein sequence ID" value="MBV6340086.1"/>
    <property type="molecule type" value="Genomic_DNA"/>
</dbReference>
<feature type="transmembrane region" description="Helical" evidence="8">
    <location>
        <begin position="64"/>
        <end position="81"/>
    </location>
</feature>
<proteinExistence type="predicted"/>
<feature type="transmembrane region" description="Helical" evidence="8">
    <location>
        <begin position="305"/>
        <end position="323"/>
    </location>
</feature>
<comment type="caution">
    <text evidence="10">The sequence shown here is derived from an EMBL/GenBank/DDBJ whole genome shotgun (WGS) entry which is preliminary data.</text>
</comment>
<feature type="transmembrane region" description="Helical" evidence="8">
    <location>
        <begin position="12"/>
        <end position="35"/>
    </location>
</feature>
<keyword evidence="7 8" id="KW-0472">Membrane</keyword>